<proteinExistence type="predicted"/>
<evidence type="ECO:0000313" key="1">
    <source>
        <dbReference type="EMBL" id="AAX91191.1"/>
    </source>
</evidence>
<keyword evidence="2" id="KW-1185">Reference proteome</keyword>
<dbReference type="KEGG" id="vg:5132947"/>
<accession>Q4ZCV3</accession>
<dbReference type="GeneID" id="5132947"/>
<sequence>MLLNKINKNIDKTIEMTIHIFTTPPVLLLNTLI</sequence>
<evidence type="ECO:0000313" key="2">
    <source>
        <dbReference type="Proteomes" id="UP000000920"/>
    </source>
</evidence>
<organism evidence="1 2">
    <name type="scientific">Staphylococcus phage 42E</name>
    <dbReference type="NCBI Taxonomy" id="2908113"/>
    <lineage>
        <taxon>Viruses</taxon>
        <taxon>Duplodnaviria</taxon>
        <taxon>Heunggongvirae</taxon>
        <taxon>Uroviricota</taxon>
        <taxon>Caudoviricetes</taxon>
        <taxon>Triavirus</taxon>
        <taxon>Triavirus tv42e</taxon>
    </lineage>
</organism>
<dbReference type="EMBL" id="AY954955">
    <property type="protein sequence ID" value="AAX91191.1"/>
    <property type="molecule type" value="Genomic_DNA"/>
</dbReference>
<dbReference type="Proteomes" id="UP000000920">
    <property type="component" value="Segment"/>
</dbReference>
<name>Q4ZCV3_9CAUD</name>
<dbReference type="RefSeq" id="YP_239923.1">
    <property type="nucleotide sequence ID" value="NC_007052.1"/>
</dbReference>
<reference evidence="1 2" key="1">
    <citation type="journal article" date="2005" name="Proc. Natl. Acad. Sci. U.S.A.">
        <title>The complete genomes and proteomes of 27 Staphylococcus aureus bacteriophages.</title>
        <authorList>
            <person name="Kwan T."/>
            <person name="Liu J."/>
            <person name="Dubow M."/>
            <person name="Gros P."/>
            <person name="Pelletier J."/>
        </authorList>
    </citation>
    <scope>NUCLEOTIDE SEQUENCE</scope>
</reference>
<protein>
    <submittedName>
        <fullName evidence="1">ORF198</fullName>
    </submittedName>
</protein>